<dbReference type="GO" id="GO:0016787">
    <property type="term" value="F:hydrolase activity"/>
    <property type="evidence" value="ECO:0007669"/>
    <property type="project" value="UniProtKB-KW"/>
</dbReference>
<organism evidence="4 5">
    <name type="scientific">Vitrella brassicaformis (strain CCMP3155)</name>
    <dbReference type="NCBI Taxonomy" id="1169540"/>
    <lineage>
        <taxon>Eukaryota</taxon>
        <taxon>Sar</taxon>
        <taxon>Alveolata</taxon>
        <taxon>Colpodellida</taxon>
        <taxon>Vitrellaceae</taxon>
        <taxon>Vitrella</taxon>
    </lineage>
</organism>
<feature type="domain" description="SMP-30/Gluconolactonase/LRE-like region" evidence="3">
    <location>
        <begin position="227"/>
        <end position="367"/>
    </location>
</feature>
<dbReference type="EMBL" id="CDMY01000499">
    <property type="protein sequence ID" value="CEM18330.1"/>
    <property type="molecule type" value="Genomic_DNA"/>
</dbReference>
<feature type="signal peptide" evidence="2">
    <location>
        <begin position="1"/>
        <end position="18"/>
    </location>
</feature>
<accession>A0A0G4FTQ3</accession>
<dbReference type="SUPFAM" id="SSF63829">
    <property type="entry name" value="Calcium-dependent phosphotriesterase"/>
    <property type="match status" value="1"/>
</dbReference>
<evidence type="ECO:0000313" key="5">
    <source>
        <dbReference type="Proteomes" id="UP000041254"/>
    </source>
</evidence>
<evidence type="ECO:0000313" key="4">
    <source>
        <dbReference type="EMBL" id="CEM18330.1"/>
    </source>
</evidence>
<dbReference type="OMA" id="PNIVHIC"/>
<feature type="chain" id="PRO_5005189257" description="SMP-30/Gluconolactonase/LRE-like region domain-containing protein" evidence="2">
    <location>
        <begin position="19"/>
        <end position="410"/>
    </location>
</feature>
<proteinExistence type="predicted"/>
<reference evidence="4 5" key="1">
    <citation type="submission" date="2014-11" db="EMBL/GenBank/DDBJ databases">
        <authorList>
            <person name="Zhu J."/>
            <person name="Qi W."/>
            <person name="Song R."/>
        </authorList>
    </citation>
    <scope>NUCLEOTIDE SEQUENCE [LARGE SCALE GENOMIC DNA]</scope>
</reference>
<name>A0A0G4FTQ3_VITBC</name>
<gene>
    <name evidence="4" type="ORF">Vbra_16221</name>
</gene>
<dbReference type="PANTHER" id="PTHR47572">
    <property type="entry name" value="LIPOPROTEIN-RELATED"/>
    <property type="match status" value="1"/>
</dbReference>
<keyword evidence="5" id="KW-1185">Reference proteome</keyword>
<protein>
    <recommendedName>
        <fullName evidence="3">SMP-30/Gluconolactonase/LRE-like region domain-containing protein</fullName>
    </recommendedName>
</protein>
<dbReference type="PhylomeDB" id="A0A0G4FTQ3"/>
<sequence>MTFRLVALAVLCASLAAAQFEPNWKGLDASRSGFELLTNASVGKIFAQEEAELVVSGLGYPEGPVWHEPSKSLLFVDPGLNSILQYTPSTNTTVALISNAAEGANGMAVDPLDPNIVHICLQKGRRLVKAHLNTSFTADNKYGDDLVEEATEYNGTRLNSPNDAAVFSGQGEGARKLNSTVLYEIFFTDPPYGWLNGLESEPTLDKFSELGYHGVYRLCVTEEGEENHLELLTPALKRPNGIAISHDGRTLYVIDSRAEGDGPGTRLYQFPIADNGTVSAPQSLDDVTDADLVISDADYAKYVAVNYDTEKDPGVFGHVIDGMVAAPSGMIFAGGPGGLYVIDPAAREVVGLMRLGGSSHAVNVGLGMEGEGRGYLFATTPNHIWRIKLDDGMMTPKGGDTTEEEAMLRQ</sequence>
<dbReference type="InterPro" id="IPR011042">
    <property type="entry name" value="6-blade_b-propeller_TolB-like"/>
</dbReference>
<dbReference type="PANTHER" id="PTHR47572:SF4">
    <property type="entry name" value="LACTONASE DRP35"/>
    <property type="match status" value="1"/>
</dbReference>
<keyword evidence="2" id="KW-0732">Signal</keyword>
<dbReference type="AlphaFoldDB" id="A0A0G4FTQ3"/>
<dbReference type="VEuPathDB" id="CryptoDB:Vbra_16221"/>
<evidence type="ECO:0000259" key="3">
    <source>
        <dbReference type="Pfam" id="PF08450"/>
    </source>
</evidence>
<dbReference type="InParanoid" id="A0A0G4FTQ3"/>
<evidence type="ECO:0000256" key="1">
    <source>
        <dbReference type="ARBA" id="ARBA00022801"/>
    </source>
</evidence>
<dbReference type="InterPro" id="IPR051262">
    <property type="entry name" value="SMP-30/CGR1_Lactonase"/>
</dbReference>
<dbReference type="Gene3D" id="2.120.10.30">
    <property type="entry name" value="TolB, C-terminal domain"/>
    <property type="match status" value="1"/>
</dbReference>
<dbReference type="InterPro" id="IPR013658">
    <property type="entry name" value="SGL"/>
</dbReference>
<dbReference type="OrthoDB" id="423498at2759"/>
<evidence type="ECO:0000256" key="2">
    <source>
        <dbReference type="SAM" id="SignalP"/>
    </source>
</evidence>
<dbReference type="Proteomes" id="UP000041254">
    <property type="component" value="Unassembled WGS sequence"/>
</dbReference>
<dbReference type="Pfam" id="PF08450">
    <property type="entry name" value="SGL"/>
    <property type="match status" value="1"/>
</dbReference>
<keyword evidence="1" id="KW-0378">Hydrolase</keyword>